<feature type="compositionally biased region" description="Basic and acidic residues" evidence="1">
    <location>
        <begin position="255"/>
        <end position="266"/>
    </location>
</feature>
<feature type="region of interest" description="Disordered" evidence="1">
    <location>
        <begin position="19"/>
        <end position="39"/>
    </location>
</feature>
<keyword evidence="3" id="KW-1185">Reference proteome</keyword>
<reference evidence="2" key="1">
    <citation type="journal article" date="2010" name="Science">
        <title>Plasticity of animal genome architecture unmasked by rapid evolution of a pelagic tunicate.</title>
        <authorList>
            <person name="Denoeud F."/>
            <person name="Henriet S."/>
            <person name="Mungpakdee S."/>
            <person name="Aury J.M."/>
            <person name="Da Silva C."/>
            <person name="Brinkmann H."/>
            <person name="Mikhaleva J."/>
            <person name="Olsen L.C."/>
            <person name="Jubin C."/>
            <person name="Canestro C."/>
            <person name="Bouquet J.M."/>
            <person name="Danks G."/>
            <person name="Poulain J."/>
            <person name="Campsteijn C."/>
            <person name="Adamski M."/>
            <person name="Cross I."/>
            <person name="Yadetie F."/>
            <person name="Muffato M."/>
            <person name="Louis A."/>
            <person name="Butcher S."/>
            <person name="Tsagkogeorga G."/>
            <person name="Konrad A."/>
            <person name="Singh S."/>
            <person name="Jensen M.F."/>
            <person name="Cong E.H."/>
            <person name="Eikeseth-Otteraa H."/>
            <person name="Noel B."/>
            <person name="Anthouard V."/>
            <person name="Porcel B.M."/>
            <person name="Kachouri-Lafond R."/>
            <person name="Nishino A."/>
            <person name="Ugolini M."/>
            <person name="Chourrout P."/>
            <person name="Nishida H."/>
            <person name="Aasland R."/>
            <person name="Huzurbazar S."/>
            <person name="Westhof E."/>
            <person name="Delsuc F."/>
            <person name="Lehrach H."/>
            <person name="Reinhardt R."/>
            <person name="Weissenbach J."/>
            <person name="Roy S.W."/>
            <person name="Artiguenave F."/>
            <person name="Postlethwait J.H."/>
            <person name="Manak J.R."/>
            <person name="Thompson E.M."/>
            <person name="Jaillon O."/>
            <person name="Du Pasquier L."/>
            <person name="Boudinot P."/>
            <person name="Liberles D.A."/>
            <person name="Volff J.N."/>
            <person name="Philippe H."/>
            <person name="Lenhard B."/>
            <person name="Roest Crollius H."/>
            <person name="Wincker P."/>
            <person name="Chourrout D."/>
        </authorList>
    </citation>
    <scope>NUCLEOTIDE SEQUENCE [LARGE SCALE GENOMIC DNA]</scope>
</reference>
<evidence type="ECO:0000256" key="1">
    <source>
        <dbReference type="SAM" id="MobiDB-lite"/>
    </source>
</evidence>
<feature type="compositionally biased region" description="Polar residues" evidence="1">
    <location>
        <begin position="269"/>
        <end position="286"/>
    </location>
</feature>
<evidence type="ECO:0000313" key="3">
    <source>
        <dbReference type="Proteomes" id="UP000001307"/>
    </source>
</evidence>
<protein>
    <submittedName>
        <fullName evidence="2">Uncharacterized protein</fullName>
    </submittedName>
</protein>
<sequence length="350" mass="39325">MSTARTMPSIAMANQLPNHGIDQEGRKARTTSRTRLESNDTMMTSECDELLSEILSHPSLNAPSSLNAAVLQSSEEESESESGLFLANETQFAPGTIGRGARNAKPKQSLLRRQKAEIKAQMKDLHAKIYQNQLMSLAGFSLGSYPLFNGPPQTHHAPPVNLNPGAYMQYQMPAQQIPSSPQNHHVPVTPQLQQQHPHQSQQAPDMLHMIKQQQEQIELLKNQLNPNFNHQMRNQQVTPSEDISFSRPASSKNRYRNDTRTSRIEVPDNISSKRSFSRASTCSNRSKAPKPALRKLLPTFERSPKLHVRRLASLMFPREEKVSRSEACSSVTNETDEELAFDMPHTSDEN</sequence>
<gene>
    <name evidence="2" type="ORF">GSOID_T00005216001</name>
</gene>
<name>E4XAE1_OIKDI</name>
<feature type="region of interest" description="Disordered" evidence="1">
    <location>
        <begin position="177"/>
        <end position="203"/>
    </location>
</feature>
<accession>E4XAE1</accession>
<dbReference type="InParanoid" id="E4XAE1"/>
<feature type="compositionally biased region" description="Polar residues" evidence="1">
    <location>
        <begin position="234"/>
        <end position="252"/>
    </location>
</feature>
<feature type="region of interest" description="Disordered" evidence="1">
    <location>
        <begin position="234"/>
        <end position="291"/>
    </location>
</feature>
<evidence type="ECO:0000313" key="2">
    <source>
        <dbReference type="EMBL" id="CBY08633.1"/>
    </source>
</evidence>
<feature type="compositionally biased region" description="Low complexity" evidence="1">
    <location>
        <begin position="184"/>
        <end position="203"/>
    </location>
</feature>
<dbReference type="EMBL" id="FN653032">
    <property type="protein sequence ID" value="CBY08633.1"/>
    <property type="molecule type" value="Genomic_DNA"/>
</dbReference>
<dbReference type="Proteomes" id="UP000001307">
    <property type="component" value="Unassembled WGS sequence"/>
</dbReference>
<proteinExistence type="predicted"/>
<feature type="region of interest" description="Disordered" evidence="1">
    <location>
        <begin position="319"/>
        <end position="350"/>
    </location>
</feature>
<dbReference type="AlphaFoldDB" id="E4XAE1"/>
<organism evidence="2">
    <name type="scientific">Oikopleura dioica</name>
    <name type="common">Tunicate</name>
    <dbReference type="NCBI Taxonomy" id="34765"/>
    <lineage>
        <taxon>Eukaryota</taxon>
        <taxon>Metazoa</taxon>
        <taxon>Chordata</taxon>
        <taxon>Tunicata</taxon>
        <taxon>Appendicularia</taxon>
        <taxon>Copelata</taxon>
        <taxon>Oikopleuridae</taxon>
        <taxon>Oikopleura</taxon>
    </lineage>
</organism>